<evidence type="ECO:0000313" key="3">
    <source>
        <dbReference type="Proteomes" id="UP001286313"/>
    </source>
</evidence>
<gene>
    <name evidence="2" type="ORF">Pcinc_021366</name>
</gene>
<evidence type="ECO:0000313" key="2">
    <source>
        <dbReference type="EMBL" id="KAK3873644.1"/>
    </source>
</evidence>
<comment type="caution">
    <text evidence="2">The sequence shown here is derived from an EMBL/GenBank/DDBJ whole genome shotgun (WGS) entry which is preliminary data.</text>
</comment>
<dbReference type="SUPFAM" id="SSF52058">
    <property type="entry name" value="L domain-like"/>
    <property type="match status" value="1"/>
</dbReference>
<dbReference type="InterPro" id="IPR012334">
    <property type="entry name" value="Pectin_lyas_fold"/>
</dbReference>
<keyword evidence="1" id="KW-0732">Signal</keyword>
<feature type="signal peptide" evidence="1">
    <location>
        <begin position="1"/>
        <end position="22"/>
    </location>
</feature>
<protein>
    <submittedName>
        <fullName evidence="2">Uncharacterized protein</fullName>
    </submittedName>
</protein>
<dbReference type="EMBL" id="JAWQEG010002203">
    <property type="protein sequence ID" value="KAK3873644.1"/>
    <property type="molecule type" value="Genomic_DNA"/>
</dbReference>
<organism evidence="2 3">
    <name type="scientific">Petrolisthes cinctipes</name>
    <name type="common">Flat porcelain crab</name>
    <dbReference type="NCBI Taxonomy" id="88211"/>
    <lineage>
        <taxon>Eukaryota</taxon>
        <taxon>Metazoa</taxon>
        <taxon>Ecdysozoa</taxon>
        <taxon>Arthropoda</taxon>
        <taxon>Crustacea</taxon>
        <taxon>Multicrustacea</taxon>
        <taxon>Malacostraca</taxon>
        <taxon>Eumalacostraca</taxon>
        <taxon>Eucarida</taxon>
        <taxon>Decapoda</taxon>
        <taxon>Pleocyemata</taxon>
        <taxon>Anomura</taxon>
        <taxon>Galatheoidea</taxon>
        <taxon>Porcellanidae</taxon>
        <taxon>Petrolisthes</taxon>
    </lineage>
</organism>
<name>A0AAE1FFX0_PETCI</name>
<proteinExistence type="predicted"/>
<reference evidence="2" key="1">
    <citation type="submission" date="2023-10" db="EMBL/GenBank/DDBJ databases">
        <title>Genome assemblies of two species of porcelain crab, Petrolisthes cinctipes and Petrolisthes manimaculis (Anomura: Porcellanidae).</title>
        <authorList>
            <person name="Angst P."/>
        </authorList>
    </citation>
    <scope>NUCLEOTIDE SEQUENCE</scope>
    <source>
        <strain evidence="2">PB745_01</strain>
        <tissue evidence="2">Gill</tissue>
    </source>
</reference>
<dbReference type="InterPro" id="IPR032675">
    <property type="entry name" value="LRR_dom_sf"/>
</dbReference>
<sequence length="299" mass="32954">MHETSKAAAWLVSILIINMTQATQSEKTTSEIICSTSSSVSSDVTVTCLCPSAEKTLIIRDVAVNVDEEGQVNITLPANTTTLRVGGCEEVHMSGPTLITLTNLHTLHLHDIKLLHMAYDFFMKPNTHLRSLHLSNTSFANLEDFPIIHAEHLDNVTLDALMMLEGTLKLLIVTHQDEPMNLISITNSNIEKLGEINISPRNVKNFVLQNNTIGIIMTGAIMHDSTKFIVQDNYITSIDFQALESVTYNFILAGNTIGTLALKSIAVENATSIIITNNSFHHIESVKGESGHQRQHIPF</sequence>
<dbReference type="Gene3D" id="2.160.20.10">
    <property type="entry name" value="Single-stranded right-handed beta-helix, Pectin lyase-like"/>
    <property type="match status" value="1"/>
</dbReference>
<dbReference type="AlphaFoldDB" id="A0AAE1FFX0"/>
<dbReference type="Gene3D" id="3.80.10.10">
    <property type="entry name" value="Ribonuclease Inhibitor"/>
    <property type="match status" value="1"/>
</dbReference>
<dbReference type="Proteomes" id="UP001286313">
    <property type="component" value="Unassembled WGS sequence"/>
</dbReference>
<evidence type="ECO:0000256" key="1">
    <source>
        <dbReference type="SAM" id="SignalP"/>
    </source>
</evidence>
<keyword evidence="3" id="KW-1185">Reference proteome</keyword>
<feature type="chain" id="PRO_5042127564" evidence="1">
    <location>
        <begin position="23"/>
        <end position="299"/>
    </location>
</feature>
<accession>A0AAE1FFX0</accession>